<reference evidence="2" key="1">
    <citation type="submission" date="2016-01" db="EMBL/GenBank/DDBJ databases">
        <authorList>
            <person name="Storey N.H."/>
            <person name="Neuman B.W."/>
        </authorList>
    </citation>
    <scope>NUCLEOTIDE SEQUENCE [LARGE SCALE GENOMIC DNA]</scope>
    <source>
        <strain evidence="2">NCPPB 2472</strain>
    </source>
</reference>
<name>A0A0X1T840_PSEAA</name>
<dbReference type="EMBL" id="CP014135">
    <property type="protein sequence ID" value="AMB88256.1"/>
    <property type="molecule type" value="Genomic_DNA"/>
</dbReference>
<sequence length="90" mass="10165">MNLIQEKFSSVFSNYEVTTQSRPDGGVLLTLRDSDGKQVRRSISYAQLHTAEQLTWVISAIRRDLAGEASELPSISLLQSQNRFALPTYY</sequence>
<keyword evidence="2" id="KW-1185">Reference proteome</keyword>
<dbReference type="InterPro" id="IPR021898">
    <property type="entry name" value="DUF3509"/>
</dbReference>
<proteinExistence type="predicted"/>
<dbReference type="Proteomes" id="UP000063229">
    <property type="component" value="Chromosome"/>
</dbReference>
<dbReference type="OrthoDB" id="6891826at2"/>
<dbReference type="RefSeq" id="WP_026013123.1">
    <property type="nucleotide sequence ID" value="NZ_CP014135.1"/>
</dbReference>
<protein>
    <recommendedName>
        <fullName evidence="3">DUF3509 domain-containing protein</fullName>
    </recommendedName>
</protein>
<dbReference type="STRING" id="46677.AWM79_08060"/>
<evidence type="ECO:0000313" key="2">
    <source>
        <dbReference type="Proteomes" id="UP000063229"/>
    </source>
</evidence>
<evidence type="ECO:0000313" key="1">
    <source>
        <dbReference type="EMBL" id="AMB88256.1"/>
    </source>
</evidence>
<accession>A0A0X1T840</accession>
<dbReference type="Pfam" id="PF12021">
    <property type="entry name" value="DUF3509"/>
    <property type="match status" value="1"/>
</dbReference>
<dbReference type="AlphaFoldDB" id="A0A0X1T840"/>
<gene>
    <name evidence="1" type="ORF">AWM79_08060</name>
</gene>
<evidence type="ECO:0008006" key="3">
    <source>
        <dbReference type="Google" id="ProtNLM"/>
    </source>
</evidence>
<organism evidence="1 2">
    <name type="scientific">Pseudomonas agarici</name>
    <dbReference type="NCBI Taxonomy" id="46677"/>
    <lineage>
        <taxon>Bacteria</taxon>
        <taxon>Pseudomonadati</taxon>
        <taxon>Pseudomonadota</taxon>
        <taxon>Gammaproteobacteria</taxon>
        <taxon>Pseudomonadales</taxon>
        <taxon>Pseudomonadaceae</taxon>
        <taxon>Pseudomonas</taxon>
    </lineage>
</organism>
<dbReference type="KEGG" id="pagb:AWM79_08060"/>